<dbReference type="PANTHER" id="PTHR38038">
    <property type="entry name" value="PENICILLIN-BINDING PROTEIN ACTIVATOR LPOA"/>
    <property type="match status" value="1"/>
</dbReference>
<dbReference type="PANTHER" id="PTHR38038:SF1">
    <property type="entry name" value="PENICILLIN-BINDING PROTEIN ACTIVATOR LPOA"/>
    <property type="match status" value="1"/>
</dbReference>
<reference evidence="2 3" key="1">
    <citation type="submission" date="2019-04" db="EMBL/GenBank/DDBJ databases">
        <title>Crypto-aerobic microbial life in anoxic (sulfidic) marine sediments.</title>
        <authorList>
            <person name="Bhattacharya S."/>
            <person name="Roy C."/>
            <person name="Mondal N."/>
            <person name="Sarkar J."/>
            <person name="Mandal S."/>
            <person name="Rameez M.J."/>
            <person name="Ghosh W."/>
        </authorList>
    </citation>
    <scope>NUCLEOTIDE SEQUENCE [LARGE SCALE GENOMIC DNA]</scope>
    <source>
        <strain evidence="2 3">SBBB</strain>
    </source>
</reference>
<dbReference type="InterPro" id="IPR028082">
    <property type="entry name" value="Peripla_BP_I"/>
</dbReference>
<dbReference type="InterPro" id="IPR007443">
    <property type="entry name" value="LpoA"/>
</dbReference>
<evidence type="ECO:0000313" key="2">
    <source>
        <dbReference type="EMBL" id="TKA93486.1"/>
    </source>
</evidence>
<comment type="caution">
    <text evidence="2">The sequence shown here is derived from an EMBL/GenBank/DDBJ whole genome shotgun (WGS) entry which is preliminary data.</text>
</comment>
<dbReference type="Gene3D" id="1.25.40.650">
    <property type="match status" value="1"/>
</dbReference>
<dbReference type="Pfam" id="PF04348">
    <property type="entry name" value="LppC"/>
    <property type="match status" value="1"/>
</dbReference>
<organism evidence="2 3">
    <name type="scientific">Halopseudomonas bauzanensis</name>
    <dbReference type="NCBI Taxonomy" id="653930"/>
    <lineage>
        <taxon>Bacteria</taxon>
        <taxon>Pseudomonadati</taxon>
        <taxon>Pseudomonadota</taxon>
        <taxon>Gammaproteobacteria</taxon>
        <taxon>Pseudomonadales</taxon>
        <taxon>Pseudomonadaceae</taxon>
        <taxon>Halopseudomonas</taxon>
    </lineage>
</organism>
<dbReference type="AlphaFoldDB" id="A0A4U0YSU7"/>
<dbReference type="SUPFAM" id="SSF53822">
    <property type="entry name" value="Periplasmic binding protein-like I"/>
    <property type="match status" value="1"/>
</dbReference>
<dbReference type="GO" id="GO:0031241">
    <property type="term" value="C:periplasmic side of cell outer membrane"/>
    <property type="evidence" value="ECO:0007669"/>
    <property type="project" value="TreeGrafter"/>
</dbReference>
<sequence>MAGSTGLGYNAGQLLTRHKVPCLMLRMNRLPLAGLLLASLIAGCSSTPRQLSELPATTDSPIEDILRQAERRSGAEAHLLRLHAAQTALNRNQFDQVRSILAMIPQSDLPLDQQQRFSELQARSELALDQPAAALRAVRHPSLQQLDSLTPEAQLDIQLLRAQTMAAAGEHLNAAQERVFIHNLLPAHAQQDNLAQIWTSLNQAPTEQLREASTTASGDLAGWLELALIVRDHGNLDLQVHAMQQWQDRHASHPAAVTPPEAISRLLELHAERPQHIALLLPFAGGLAAAADALRDGFLSAQYHAYSEGLTQPRISLYDSGAYGNLLQFYQQAQADGVQWVVGPLDRQQVGALAALPELPLPTLALNYADSTATPPPGLFQFGLAPEDEARSAALQAWQDGHRQMAILANRDDWSQRSARAFADHWQELGGLLVGHETIDEPARISGQIADLLQVRERQQANQDVQGGLGDVGVTQPAPRPDLDALFLAADPLQARQIKPTLVFQYAGDLPVYAASRAYRLSLNGEPNPDIDGIMIAEIPWLLTRADPLYQPVVDNWPAAAGPMGRLYAMGVDAQRIFSRLLQMQEQPDTRIDGATGTLSLDGNGRVLRVLPWGEMVDGQLQPIMESPLLLQ</sequence>
<dbReference type="GO" id="GO:0009252">
    <property type="term" value="P:peptidoglycan biosynthetic process"/>
    <property type="evidence" value="ECO:0007669"/>
    <property type="project" value="TreeGrafter"/>
</dbReference>
<dbReference type="EMBL" id="SWAV01000001">
    <property type="protein sequence ID" value="TKA93486.1"/>
    <property type="molecule type" value="Genomic_DNA"/>
</dbReference>
<dbReference type="Proteomes" id="UP000305198">
    <property type="component" value="Unassembled WGS sequence"/>
</dbReference>
<gene>
    <name evidence="2" type="ORF">FA869_04805</name>
</gene>
<name>A0A4U0YSU7_9GAMM</name>
<proteinExistence type="predicted"/>
<evidence type="ECO:0000313" key="3">
    <source>
        <dbReference type="Proteomes" id="UP000305198"/>
    </source>
</evidence>
<accession>A0A4U0YSU7</accession>
<dbReference type="Gene3D" id="3.40.50.2300">
    <property type="match status" value="2"/>
</dbReference>
<evidence type="ECO:0000256" key="1">
    <source>
        <dbReference type="ARBA" id="ARBA00023136"/>
    </source>
</evidence>
<keyword evidence="1" id="KW-0472">Membrane</keyword>
<protein>
    <submittedName>
        <fullName evidence="2">Penicillin-binding protein activator</fullName>
    </submittedName>
</protein>
<dbReference type="CDD" id="cd06339">
    <property type="entry name" value="PBP1_YraM_LppC_lipoprotein-like"/>
    <property type="match status" value="1"/>
</dbReference>
<dbReference type="GO" id="GO:0030234">
    <property type="term" value="F:enzyme regulator activity"/>
    <property type="evidence" value="ECO:0007669"/>
    <property type="project" value="TreeGrafter"/>
</dbReference>